<dbReference type="SUPFAM" id="SSF116726">
    <property type="entry name" value="TrkA C-terminal domain-like"/>
    <property type="match status" value="1"/>
</dbReference>
<accession>A0A1V8M2J3</accession>
<dbReference type="Pfam" id="PF02254">
    <property type="entry name" value="TrkA_N"/>
    <property type="match status" value="1"/>
</dbReference>
<evidence type="ECO:0000313" key="2">
    <source>
        <dbReference type="EMBL" id="OQK15771.1"/>
    </source>
</evidence>
<dbReference type="SUPFAM" id="SSF51735">
    <property type="entry name" value="NAD(P)-binding Rossmann-fold domains"/>
    <property type="match status" value="1"/>
</dbReference>
<dbReference type="InterPro" id="IPR003148">
    <property type="entry name" value="RCK_N"/>
</dbReference>
<protein>
    <submittedName>
        <fullName evidence="2">Potassium transporter TrkA</fullName>
    </submittedName>
</protein>
<dbReference type="PROSITE" id="PS51201">
    <property type="entry name" value="RCK_N"/>
    <property type="match status" value="1"/>
</dbReference>
<dbReference type="InterPro" id="IPR036721">
    <property type="entry name" value="RCK_C_sf"/>
</dbReference>
<dbReference type="AlphaFoldDB" id="A0A1V8M2J3"/>
<gene>
    <name evidence="2" type="ORF">AU255_16375</name>
</gene>
<evidence type="ECO:0000259" key="1">
    <source>
        <dbReference type="PROSITE" id="PS51201"/>
    </source>
</evidence>
<dbReference type="Gene3D" id="3.30.70.1450">
    <property type="entry name" value="Regulator of K+ conductance, C-terminal domain"/>
    <property type="match status" value="1"/>
</dbReference>
<keyword evidence="3" id="KW-1185">Reference proteome</keyword>
<dbReference type="GO" id="GO:0006813">
    <property type="term" value="P:potassium ion transport"/>
    <property type="evidence" value="ECO:0007669"/>
    <property type="project" value="InterPro"/>
</dbReference>
<reference evidence="2 3" key="1">
    <citation type="submission" date="2015-12" db="EMBL/GenBank/DDBJ databases">
        <authorList>
            <person name="Shamseldin A."/>
            <person name="Moawad H."/>
            <person name="Abd El-Rahim W.M."/>
            <person name="Sadowsky M.J."/>
        </authorList>
    </citation>
    <scope>NUCLEOTIDE SEQUENCE [LARGE SCALE GENOMIC DNA]</scope>
    <source>
        <strain evidence="2 3">WF1</strain>
    </source>
</reference>
<organism evidence="2 3">
    <name type="scientific">Methyloprofundus sedimenti</name>
    <dbReference type="NCBI Taxonomy" id="1420851"/>
    <lineage>
        <taxon>Bacteria</taxon>
        <taxon>Pseudomonadati</taxon>
        <taxon>Pseudomonadota</taxon>
        <taxon>Gammaproteobacteria</taxon>
        <taxon>Methylococcales</taxon>
        <taxon>Methylococcaceae</taxon>
        <taxon>Methyloprofundus</taxon>
    </lineage>
</organism>
<sequence length="216" mass="23596">MAQFAVIGLGTFGAAASMQLISFGHSVMGVDINPILVNKLADTLTYAAITDASDEQALQELNIQSCDAVLVAIGSDLEASILCVLHLKNMGIKEIWAKATSKSHHAILFRLGVTRIIHPEEEMGIKVAHSLNYPMIKEFMHIGGNFYIIEIEIVGKISGISLNELLGEEKDLLKVLLLRRQKELLYTIESDFVLATNDSLILAGSLKTLQNIAPRL</sequence>
<dbReference type="OrthoDB" id="9776294at2"/>
<dbReference type="InterPro" id="IPR036291">
    <property type="entry name" value="NAD(P)-bd_dom_sf"/>
</dbReference>
<name>A0A1V8M2J3_9GAMM</name>
<comment type="caution">
    <text evidence="2">The sequence shown here is derived from an EMBL/GenBank/DDBJ whole genome shotgun (WGS) entry which is preliminary data.</text>
</comment>
<dbReference type="InterPro" id="IPR050721">
    <property type="entry name" value="Trk_Ktr_HKT_K-transport"/>
</dbReference>
<dbReference type="STRING" id="1420851.AU255_16375"/>
<dbReference type="PANTHER" id="PTHR43833:SF7">
    <property type="entry name" value="KTR SYSTEM POTASSIUM UPTAKE PROTEIN C"/>
    <property type="match status" value="1"/>
</dbReference>
<dbReference type="PANTHER" id="PTHR43833">
    <property type="entry name" value="POTASSIUM CHANNEL PROTEIN 2-RELATED-RELATED"/>
    <property type="match status" value="1"/>
</dbReference>
<dbReference type="Proteomes" id="UP000191980">
    <property type="component" value="Unassembled WGS sequence"/>
</dbReference>
<feature type="domain" description="RCK N-terminal" evidence="1">
    <location>
        <begin position="1"/>
        <end position="117"/>
    </location>
</feature>
<dbReference type="RefSeq" id="WP_080524004.1">
    <property type="nucleotide sequence ID" value="NZ_LPUF01000003.1"/>
</dbReference>
<evidence type="ECO:0000313" key="3">
    <source>
        <dbReference type="Proteomes" id="UP000191980"/>
    </source>
</evidence>
<dbReference type="EMBL" id="LPUF01000003">
    <property type="protein sequence ID" value="OQK15771.1"/>
    <property type="molecule type" value="Genomic_DNA"/>
</dbReference>
<proteinExistence type="predicted"/>
<dbReference type="Gene3D" id="3.40.50.720">
    <property type="entry name" value="NAD(P)-binding Rossmann-like Domain"/>
    <property type="match status" value="1"/>
</dbReference>